<evidence type="ECO:0000259" key="5">
    <source>
        <dbReference type="PROSITE" id="PS51918"/>
    </source>
</evidence>
<evidence type="ECO:0000313" key="7">
    <source>
        <dbReference type="Proteomes" id="UP000292939"/>
    </source>
</evidence>
<feature type="domain" description="Radical SAM core" evidence="5">
    <location>
        <begin position="90"/>
        <end position="326"/>
    </location>
</feature>
<dbReference type="CDD" id="cd01335">
    <property type="entry name" value="Radical_SAM"/>
    <property type="match status" value="1"/>
</dbReference>
<proteinExistence type="predicted"/>
<dbReference type="SMART" id="SM00729">
    <property type="entry name" value="Elp3"/>
    <property type="match status" value="1"/>
</dbReference>
<evidence type="ECO:0000313" key="6">
    <source>
        <dbReference type="EMBL" id="QBK06071.1"/>
    </source>
</evidence>
<dbReference type="Gene3D" id="3.80.30.30">
    <property type="match status" value="1"/>
</dbReference>
<keyword evidence="1" id="KW-0479">Metal-binding</keyword>
<dbReference type="GO" id="GO:0046872">
    <property type="term" value="F:metal ion binding"/>
    <property type="evidence" value="ECO:0007669"/>
    <property type="project" value="UniProtKB-KW"/>
</dbReference>
<dbReference type="NCBIfam" id="NF033668">
    <property type="entry name" value="rSAM_PA0069"/>
    <property type="match status" value="1"/>
</dbReference>
<dbReference type="InterPro" id="IPR058240">
    <property type="entry name" value="rSAM_sf"/>
</dbReference>
<reference evidence="6 7" key="1">
    <citation type="submission" date="2018-07" db="EMBL/GenBank/DDBJ databases">
        <title>Exploring interactions and the metabolic potential of the ultra-small soil bacteria Hylemonella gracilis.</title>
        <authorList>
            <person name="Tyc O."/>
            <person name="Kulkarni P."/>
            <person name="Gawehns F."/>
            <person name="Hundscheid M."/>
            <person name="Zweers H."/>
            <person name="Garbeva P."/>
        </authorList>
    </citation>
    <scope>NUCLEOTIDE SEQUENCE [LARGE SCALE GENOMIC DNA]</scope>
    <source>
        <strain evidence="6 7">NS1</strain>
    </source>
</reference>
<keyword evidence="3" id="KW-0411">Iron-sulfur</keyword>
<dbReference type="GO" id="GO:0003824">
    <property type="term" value="F:catalytic activity"/>
    <property type="evidence" value="ECO:0007669"/>
    <property type="project" value="InterPro"/>
</dbReference>
<dbReference type="InterPro" id="IPR007197">
    <property type="entry name" value="rSAM"/>
</dbReference>
<dbReference type="InterPro" id="IPR006638">
    <property type="entry name" value="Elp3/MiaA/NifB-like_rSAM"/>
</dbReference>
<evidence type="ECO:0000256" key="3">
    <source>
        <dbReference type="ARBA" id="ARBA00023014"/>
    </source>
</evidence>
<dbReference type="SFLD" id="SFLDG01084">
    <property type="entry name" value="Uncharacterised_Radical_SAM_Su"/>
    <property type="match status" value="1"/>
</dbReference>
<accession>A0A4P6UQQ6</accession>
<dbReference type="RefSeq" id="WP_131281691.1">
    <property type="nucleotide sequence ID" value="NZ_CP031395.1"/>
</dbReference>
<evidence type="ECO:0000256" key="1">
    <source>
        <dbReference type="ARBA" id="ARBA00022723"/>
    </source>
</evidence>
<dbReference type="Proteomes" id="UP000292939">
    <property type="component" value="Chromosome"/>
</dbReference>
<dbReference type="AlphaFoldDB" id="A0A4P6UQQ6"/>
<dbReference type="SUPFAM" id="SSF102114">
    <property type="entry name" value="Radical SAM enzymes"/>
    <property type="match status" value="1"/>
</dbReference>
<organism evidence="6 7">
    <name type="scientific">Hylemonella gracilis</name>
    <dbReference type="NCBI Taxonomy" id="80880"/>
    <lineage>
        <taxon>Bacteria</taxon>
        <taxon>Pseudomonadati</taxon>
        <taxon>Pseudomonadota</taxon>
        <taxon>Betaproteobacteria</taxon>
        <taxon>Burkholderiales</taxon>
        <taxon>Comamonadaceae</taxon>
        <taxon>Hylemonella</taxon>
    </lineage>
</organism>
<dbReference type="PANTHER" id="PTHR43432">
    <property type="entry name" value="SLR0285 PROTEIN"/>
    <property type="match status" value="1"/>
</dbReference>
<dbReference type="OrthoDB" id="9785699at2"/>
<dbReference type="Pfam" id="PF04055">
    <property type="entry name" value="Radical_SAM"/>
    <property type="match status" value="1"/>
</dbReference>
<dbReference type="KEGG" id="hgr:DW355_16300"/>
<keyword evidence="2" id="KW-0408">Iron</keyword>
<dbReference type="PROSITE" id="PS51918">
    <property type="entry name" value="RADICAL_SAM"/>
    <property type="match status" value="1"/>
</dbReference>
<name>A0A4P6UQQ6_9BURK</name>
<dbReference type="PANTHER" id="PTHR43432:SF3">
    <property type="entry name" value="SLR0285 PROTEIN"/>
    <property type="match status" value="1"/>
</dbReference>
<evidence type="ECO:0000256" key="2">
    <source>
        <dbReference type="ARBA" id="ARBA00023004"/>
    </source>
</evidence>
<dbReference type="EMBL" id="CP031395">
    <property type="protein sequence ID" value="QBK06071.1"/>
    <property type="molecule type" value="Genomic_DNA"/>
</dbReference>
<sequence>MDEFQIPLRAIKGRGVATRNAHRFEKLSRTAFDDGWSDMPVADDRSSSRRATSSDPAPTEPVAAVAEPAPPPTEVRWEDARSALARNDSPDLPFSQSINPYRGCEHGCSYCYARPTHSYLNLSPGLDFERIIIAKRGLAERLREEISSPSYKPSLIVIGSATDCYQPVEREFRLTRALIEVLGEARHPFALITKSSTVERDLDLLAPLAQAGLAAVHITITTLDAALTRKMEPRAASPQRRLRTIRTLAAAGVPVGVSVAPQIPFINEDMEQVLAAAAQAGARSAFYSVLRLPWELNDIFQQWLQTHYPDRAERVMARLREMRGGRDYDGNFATRMNGSGAWAELIAQRFQKACARHGLMAASRPLRTMRIPPTGAKSEAMAMEISPETPLFLTPTASESGGPTANPHRPHVPRYAPDFSQFRPGLAAGQASLF</sequence>
<protein>
    <submittedName>
        <fullName evidence="6">Radical SAM protein</fullName>
    </submittedName>
</protein>
<feature type="region of interest" description="Disordered" evidence="4">
    <location>
        <begin position="35"/>
        <end position="73"/>
    </location>
</feature>
<evidence type="ECO:0000256" key="4">
    <source>
        <dbReference type="SAM" id="MobiDB-lite"/>
    </source>
</evidence>
<feature type="compositionally biased region" description="Low complexity" evidence="4">
    <location>
        <begin position="49"/>
        <end position="67"/>
    </location>
</feature>
<dbReference type="GO" id="GO:0051536">
    <property type="term" value="F:iron-sulfur cluster binding"/>
    <property type="evidence" value="ECO:0007669"/>
    <property type="project" value="UniProtKB-KW"/>
</dbReference>
<dbReference type="InterPro" id="IPR040086">
    <property type="entry name" value="MJ0683-like"/>
</dbReference>
<gene>
    <name evidence="6" type="ORF">DW355_16300</name>
</gene>
<dbReference type="SFLD" id="SFLDS00029">
    <property type="entry name" value="Radical_SAM"/>
    <property type="match status" value="1"/>
</dbReference>